<evidence type="ECO:0000313" key="2">
    <source>
        <dbReference type="Proteomes" id="UP001141166"/>
    </source>
</evidence>
<organism evidence="1 2">
    <name type="scientific">Enterococcus faecium</name>
    <name type="common">Streptococcus faecium</name>
    <dbReference type="NCBI Taxonomy" id="1352"/>
    <lineage>
        <taxon>Bacteria</taxon>
        <taxon>Bacillati</taxon>
        <taxon>Bacillota</taxon>
        <taxon>Bacilli</taxon>
        <taxon>Lactobacillales</taxon>
        <taxon>Enterococcaceae</taxon>
        <taxon>Enterococcus</taxon>
    </lineage>
</organism>
<accession>A0A9X3XT44</accession>
<name>A0A9X3XT44_ENTFC</name>
<comment type="caution">
    <text evidence="1">The sequence shown here is derived from an EMBL/GenBank/DDBJ whole genome shotgun (WGS) entry which is preliminary data.</text>
</comment>
<gene>
    <name evidence="1" type="ORF">M3X98_08510</name>
</gene>
<reference evidence="1" key="1">
    <citation type="submission" date="2022-05" db="EMBL/GenBank/DDBJ databases">
        <title>Draft genome sequences of Clostridium perfringens strains isolated from Peru.</title>
        <authorList>
            <person name="Hurtado R."/>
            <person name="Lima L."/>
            <person name="Sousa T."/>
            <person name="Jaiswal A.K."/>
            <person name="Tiwari S."/>
            <person name="Maturrano L."/>
            <person name="Brenig B."/>
            <person name="Azevedo V."/>
        </authorList>
    </citation>
    <scope>NUCLEOTIDE SEQUENCE</scope>
    <source>
        <strain evidence="1">CP4</strain>
    </source>
</reference>
<dbReference type="EMBL" id="JAMWMK010000012">
    <property type="protein sequence ID" value="MDC4248097.1"/>
    <property type="molecule type" value="Genomic_DNA"/>
</dbReference>
<proteinExistence type="predicted"/>
<sequence length="49" mass="5956">MKSPTKWVKDFEKEFQLNFFGNPLAENTEEKNIVYFENARQTEWTIKID</sequence>
<dbReference type="Proteomes" id="UP001141166">
    <property type="component" value="Unassembled WGS sequence"/>
</dbReference>
<protein>
    <submittedName>
        <fullName evidence="1">Uncharacterized protein</fullName>
    </submittedName>
</protein>
<dbReference type="AlphaFoldDB" id="A0A9X3XT44"/>
<evidence type="ECO:0000313" key="1">
    <source>
        <dbReference type="EMBL" id="MDC4248097.1"/>
    </source>
</evidence>
<dbReference type="RefSeq" id="WP_272471418.1">
    <property type="nucleotide sequence ID" value="NZ_JAMWMK010000012.1"/>
</dbReference>